<protein>
    <submittedName>
        <fullName evidence="1 2">Uncharacterized protein</fullName>
    </submittedName>
</protein>
<keyword evidence="3" id="KW-1185">Reference proteome</keyword>
<accession>J3PH47</accession>
<reference evidence="1" key="2">
    <citation type="submission" date="2010-07" db="EMBL/GenBank/DDBJ databases">
        <authorList>
            <consortium name="The Broad Institute Genome Sequencing Platform"/>
            <consortium name="Broad Institute Genome Sequencing Center for Infectious Disease"/>
            <person name="Ma L.-J."/>
            <person name="Dead R."/>
            <person name="Young S."/>
            <person name="Zeng Q."/>
            <person name="Koehrsen M."/>
            <person name="Alvarado L."/>
            <person name="Berlin A."/>
            <person name="Chapman S.B."/>
            <person name="Chen Z."/>
            <person name="Freedman E."/>
            <person name="Gellesch M."/>
            <person name="Goldberg J."/>
            <person name="Griggs A."/>
            <person name="Gujja S."/>
            <person name="Heilman E.R."/>
            <person name="Heiman D."/>
            <person name="Hepburn T."/>
            <person name="Howarth C."/>
            <person name="Jen D."/>
            <person name="Larson L."/>
            <person name="Mehta T."/>
            <person name="Neiman D."/>
            <person name="Pearson M."/>
            <person name="Roberts A."/>
            <person name="Saif S."/>
            <person name="Shea T."/>
            <person name="Shenoy N."/>
            <person name="Sisk P."/>
            <person name="Stolte C."/>
            <person name="Sykes S."/>
            <person name="Walk T."/>
            <person name="White J."/>
            <person name="Yandava C."/>
            <person name="Haas B."/>
            <person name="Nusbaum C."/>
            <person name="Birren B."/>
        </authorList>
    </citation>
    <scope>NUCLEOTIDE SEQUENCE</scope>
    <source>
        <strain evidence="1">R3-111a-1</strain>
    </source>
</reference>
<dbReference type="EnsemblFungi" id="EJT69944">
    <property type="protein sequence ID" value="EJT69944"/>
    <property type="gene ID" value="GGTG_12827"/>
</dbReference>
<dbReference type="HOGENOM" id="CLU_3125176_0_0_1"/>
<dbReference type="VEuPathDB" id="FungiDB:GGTG_12827"/>
<reference evidence="2" key="5">
    <citation type="submission" date="2018-04" db="UniProtKB">
        <authorList>
            <consortium name="EnsemblFungi"/>
        </authorList>
    </citation>
    <scope>IDENTIFICATION</scope>
    <source>
        <strain evidence="2">R3-111a-1</strain>
    </source>
</reference>
<dbReference type="GeneID" id="20353285"/>
<evidence type="ECO:0000313" key="2">
    <source>
        <dbReference type="EnsemblFungi" id="EJT69944"/>
    </source>
</evidence>
<reference evidence="2" key="4">
    <citation type="journal article" date="2015" name="G3 (Bethesda)">
        <title>Genome sequences of three phytopathogenic species of the Magnaporthaceae family of fungi.</title>
        <authorList>
            <person name="Okagaki L.H."/>
            <person name="Nunes C.C."/>
            <person name="Sailsbery J."/>
            <person name="Clay B."/>
            <person name="Brown D."/>
            <person name="John T."/>
            <person name="Oh Y."/>
            <person name="Young N."/>
            <person name="Fitzgerald M."/>
            <person name="Haas B.J."/>
            <person name="Zeng Q."/>
            <person name="Young S."/>
            <person name="Adiconis X."/>
            <person name="Fan L."/>
            <person name="Levin J.Z."/>
            <person name="Mitchell T.K."/>
            <person name="Okubara P.A."/>
            <person name="Farman M.L."/>
            <person name="Kohn L.M."/>
            <person name="Birren B."/>
            <person name="Ma L.-J."/>
            <person name="Dean R.A."/>
        </authorList>
    </citation>
    <scope>NUCLEOTIDE SEQUENCE</scope>
    <source>
        <strain evidence="2">R3-111a-1</strain>
    </source>
</reference>
<reference evidence="3" key="1">
    <citation type="submission" date="2010-07" db="EMBL/GenBank/DDBJ databases">
        <title>The genome sequence of Gaeumannomyces graminis var. tritici strain R3-111a-1.</title>
        <authorList>
            <consortium name="The Broad Institute Genome Sequencing Platform"/>
            <person name="Ma L.-J."/>
            <person name="Dead R."/>
            <person name="Young S."/>
            <person name="Zeng Q."/>
            <person name="Koehrsen M."/>
            <person name="Alvarado L."/>
            <person name="Berlin A."/>
            <person name="Chapman S.B."/>
            <person name="Chen Z."/>
            <person name="Freedman E."/>
            <person name="Gellesch M."/>
            <person name="Goldberg J."/>
            <person name="Griggs A."/>
            <person name="Gujja S."/>
            <person name="Heilman E.R."/>
            <person name="Heiman D."/>
            <person name="Hepburn T."/>
            <person name="Howarth C."/>
            <person name="Jen D."/>
            <person name="Larson L."/>
            <person name="Mehta T."/>
            <person name="Neiman D."/>
            <person name="Pearson M."/>
            <person name="Roberts A."/>
            <person name="Saif S."/>
            <person name="Shea T."/>
            <person name="Shenoy N."/>
            <person name="Sisk P."/>
            <person name="Stolte C."/>
            <person name="Sykes S."/>
            <person name="Walk T."/>
            <person name="White J."/>
            <person name="Yandava C."/>
            <person name="Haas B."/>
            <person name="Nusbaum C."/>
            <person name="Birren B."/>
        </authorList>
    </citation>
    <scope>NUCLEOTIDE SEQUENCE [LARGE SCALE GENOMIC DNA]</scope>
    <source>
        <strain evidence="3">R3-111a-1</strain>
    </source>
</reference>
<evidence type="ECO:0000313" key="3">
    <source>
        <dbReference type="Proteomes" id="UP000006039"/>
    </source>
</evidence>
<organism evidence="1">
    <name type="scientific">Gaeumannomyces tritici (strain R3-111a-1)</name>
    <name type="common">Wheat and barley take-all root rot fungus</name>
    <name type="synonym">Gaeumannomyces graminis var. tritici</name>
    <dbReference type="NCBI Taxonomy" id="644352"/>
    <lineage>
        <taxon>Eukaryota</taxon>
        <taxon>Fungi</taxon>
        <taxon>Dikarya</taxon>
        <taxon>Ascomycota</taxon>
        <taxon>Pezizomycotina</taxon>
        <taxon>Sordariomycetes</taxon>
        <taxon>Sordariomycetidae</taxon>
        <taxon>Magnaporthales</taxon>
        <taxon>Magnaporthaceae</taxon>
        <taxon>Gaeumannomyces</taxon>
    </lineage>
</organism>
<dbReference type="EMBL" id="GL385403">
    <property type="protein sequence ID" value="EJT69944.1"/>
    <property type="molecule type" value="Genomic_DNA"/>
</dbReference>
<dbReference type="AlphaFoldDB" id="J3PH47"/>
<gene>
    <name evidence="2" type="primary">20353285</name>
    <name evidence="1" type="ORF">GGTG_12827</name>
</gene>
<name>J3PH47_GAET3</name>
<dbReference type="Proteomes" id="UP000006039">
    <property type="component" value="Unassembled WGS sequence"/>
</dbReference>
<sequence length="50" mass="5463">MARYSATRQRTSGNECASASSHWLDVRANLAPAPAITAAKRAPYRTKQET</sequence>
<reference evidence="1" key="3">
    <citation type="submission" date="2010-09" db="EMBL/GenBank/DDBJ databases">
        <title>Annotation of Gaeumannomyces graminis var. tritici R3-111a-1.</title>
        <authorList>
            <consortium name="The Broad Institute Genome Sequencing Platform"/>
            <person name="Ma L.-J."/>
            <person name="Dead R."/>
            <person name="Young S.K."/>
            <person name="Zeng Q."/>
            <person name="Gargeya S."/>
            <person name="Fitzgerald M."/>
            <person name="Haas B."/>
            <person name="Abouelleil A."/>
            <person name="Alvarado L."/>
            <person name="Arachchi H.M."/>
            <person name="Berlin A."/>
            <person name="Brown A."/>
            <person name="Chapman S.B."/>
            <person name="Chen Z."/>
            <person name="Dunbar C."/>
            <person name="Freedman E."/>
            <person name="Gearin G."/>
            <person name="Gellesch M."/>
            <person name="Goldberg J."/>
            <person name="Griggs A."/>
            <person name="Gujja S."/>
            <person name="Heiman D."/>
            <person name="Howarth C."/>
            <person name="Larson L."/>
            <person name="Lui A."/>
            <person name="MacDonald P.J.P."/>
            <person name="Mehta T."/>
            <person name="Montmayeur A."/>
            <person name="Murphy C."/>
            <person name="Neiman D."/>
            <person name="Pearson M."/>
            <person name="Priest M."/>
            <person name="Roberts A."/>
            <person name="Saif S."/>
            <person name="Shea T."/>
            <person name="Shenoy N."/>
            <person name="Sisk P."/>
            <person name="Stolte C."/>
            <person name="Sykes S."/>
            <person name="Yandava C."/>
            <person name="Wortman J."/>
            <person name="Nusbaum C."/>
            <person name="Birren B."/>
        </authorList>
    </citation>
    <scope>NUCLEOTIDE SEQUENCE</scope>
    <source>
        <strain evidence="1">R3-111a-1</strain>
    </source>
</reference>
<evidence type="ECO:0000313" key="1">
    <source>
        <dbReference type="EMBL" id="EJT69944.1"/>
    </source>
</evidence>
<dbReference type="RefSeq" id="XP_009228992.1">
    <property type="nucleotide sequence ID" value="XM_009230728.1"/>
</dbReference>
<proteinExistence type="predicted"/>